<dbReference type="Proteomes" id="UP000520767">
    <property type="component" value="Unassembled WGS sequence"/>
</dbReference>
<dbReference type="Pfam" id="PF13692">
    <property type="entry name" value="Glyco_trans_1_4"/>
    <property type="match status" value="1"/>
</dbReference>
<protein>
    <submittedName>
        <fullName evidence="2">Glycosyltransferase involved in cell wall biosynthesis</fullName>
    </submittedName>
</protein>
<dbReference type="CDD" id="cd03801">
    <property type="entry name" value="GT4_PimA-like"/>
    <property type="match status" value="1"/>
</dbReference>
<proteinExistence type="predicted"/>
<dbReference type="RefSeq" id="WP_184814706.1">
    <property type="nucleotide sequence ID" value="NZ_JACHJQ010000008.1"/>
</dbReference>
<reference evidence="2 3" key="1">
    <citation type="submission" date="2020-08" db="EMBL/GenBank/DDBJ databases">
        <title>Genomic Encyclopedia of Type Strains, Phase III (KMG-III): the genomes of soil and plant-associated and newly described type strains.</title>
        <authorList>
            <person name="Whitman W."/>
        </authorList>
    </citation>
    <scope>NUCLEOTIDE SEQUENCE [LARGE SCALE GENOMIC DNA]</scope>
    <source>
        <strain evidence="2 3">CECT 8960</strain>
    </source>
</reference>
<keyword evidence="3" id="KW-1185">Reference proteome</keyword>
<dbReference type="GO" id="GO:0016757">
    <property type="term" value="F:glycosyltransferase activity"/>
    <property type="evidence" value="ECO:0007669"/>
    <property type="project" value="TreeGrafter"/>
</dbReference>
<dbReference type="AlphaFoldDB" id="A0A7W7QBK4"/>
<comment type="caution">
    <text evidence="2">The sequence shown here is derived from an EMBL/GenBank/DDBJ whole genome shotgun (WGS) entry which is preliminary data.</text>
</comment>
<evidence type="ECO:0000313" key="3">
    <source>
        <dbReference type="Proteomes" id="UP000520767"/>
    </source>
</evidence>
<evidence type="ECO:0000256" key="1">
    <source>
        <dbReference type="ARBA" id="ARBA00022679"/>
    </source>
</evidence>
<name>A0A7W7QBK4_9PSEU</name>
<dbReference type="SUPFAM" id="SSF53756">
    <property type="entry name" value="UDP-Glycosyltransferase/glycogen phosphorylase"/>
    <property type="match status" value="1"/>
</dbReference>
<gene>
    <name evidence="2" type="ORF">FHR82_006899</name>
</gene>
<evidence type="ECO:0000313" key="2">
    <source>
        <dbReference type="EMBL" id="MBB4910640.1"/>
    </source>
</evidence>
<organism evidence="2 3">
    <name type="scientific">Actinophytocola algeriensis</name>
    <dbReference type="NCBI Taxonomy" id="1768010"/>
    <lineage>
        <taxon>Bacteria</taxon>
        <taxon>Bacillati</taxon>
        <taxon>Actinomycetota</taxon>
        <taxon>Actinomycetes</taxon>
        <taxon>Pseudonocardiales</taxon>
        <taxon>Pseudonocardiaceae</taxon>
    </lineage>
</organism>
<dbReference type="Gene3D" id="3.40.50.2000">
    <property type="entry name" value="Glycogen Phosphorylase B"/>
    <property type="match status" value="2"/>
</dbReference>
<accession>A0A7W7QBK4</accession>
<sequence length="351" mass="38328">MTERVLLVARSAGGPDGVSVEVAKWAAVLRDHAMDVVVVAATGTPDVRIDLLGPRPADPGTPRRWEVLLDGADLVIVHNILTLPLDLPALPYLVGTLAGRAVIVHHHDIPWDRPRPVPPGFPPDDDRWCHVVNSHRAMAAFAEHGIRAAVVPNLFEPDPVAGDRHGARRQLGLDDADLLVLHPTRAIPRKEVPTAVRIAEELGGVYWLAGPAEDGYDGRLRRVLASASTRVRHGLGRLTMAEAYAAADVIVYPSSIEGFGNPLVEAALWRKPLIGGDYPVAAEFAARGLRWFRTSEVGELRAWLARPDHRLLDHNREIAVRNFSVGAVAPLLMDVVREVAEKTRTPNRFVV</sequence>
<dbReference type="PANTHER" id="PTHR46401:SF2">
    <property type="entry name" value="GLYCOSYLTRANSFERASE WBBK-RELATED"/>
    <property type="match status" value="1"/>
</dbReference>
<keyword evidence="1 2" id="KW-0808">Transferase</keyword>
<dbReference type="EMBL" id="JACHJQ010000008">
    <property type="protein sequence ID" value="MBB4910640.1"/>
    <property type="molecule type" value="Genomic_DNA"/>
</dbReference>
<dbReference type="GO" id="GO:0009103">
    <property type="term" value="P:lipopolysaccharide biosynthetic process"/>
    <property type="evidence" value="ECO:0007669"/>
    <property type="project" value="TreeGrafter"/>
</dbReference>
<dbReference type="PANTHER" id="PTHR46401">
    <property type="entry name" value="GLYCOSYLTRANSFERASE WBBK-RELATED"/>
    <property type="match status" value="1"/>
</dbReference>